<dbReference type="InterPro" id="IPR003742">
    <property type="entry name" value="RlmH-like"/>
</dbReference>
<dbReference type="PANTHER" id="PTHR33603:SF1">
    <property type="entry name" value="RIBOSOMAL RNA LARGE SUBUNIT METHYLTRANSFERASE H"/>
    <property type="match status" value="1"/>
</dbReference>
<dbReference type="SUPFAM" id="SSF75217">
    <property type="entry name" value="alpha/beta knot"/>
    <property type="match status" value="1"/>
</dbReference>
<gene>
    <name evidence="5" type="primary">rlmH</name>
    <name evidence="6" type="ORF">EVA95_00660</name>
</gene>
<comment type="function">
    <text evidence="5">Specifically methylates the pseudouridine at position 1915 (m3Psi1915) in 23S rRNA.</text>
</comment>
<dbReference type="CDD" id="cd18081">
    <property type="entry name" value="RlmH-like"/>
    <property type="match status" value="1"/>
</dbReference>
<keyword evidence="3 5" id="KW-0949">S-adenosyl-L-methionine</keyword>
<evidence type="ECO:0000256" key="3">
    <source>
        <dbReference type="ARBA" id="ARBA00022691"/>
    </source>
</evidence>
<dbReference type="InterPro" id="IPR029026">
    <property type="entry name" value="tRNA_m1G_MTases_N"/>
</dbReference>
<comment type="similarity">
    <text evidence="4 5">Belongs to the RNA methyltransferase RlmH family.</text>
</comment>
<dbReference type="GO" id="GO:0005737">
    <property type="term" value="C:cytoplasm"/>
    <property type="evidence" value="ECO:0007669"/>
    <property type="project" value="UniProtKB-SubCell"/>
</dbReference>
<dbReference type="Proteomes" id="UP000319384">
    <property type="component" value="Unassembled WGS sequence"/>
</dbReference>
<comment type="caution">
    <text evidence="6">The sequence shown here is derived from an EMBL/GenBank/DDBJ whole genome shotgun (WGS) entry which is preliminary data.</text>
</comment>
<dbReference type="Gene3D" id="3.40.1280.10">
    <property type="match status" value="1"/>
</dbReference>
<dbReference type="InterPro" id="IPR029028">
    <property type="entry name" value="Alpha/beta_knot_MTases"/>
</dbReference>
<evidence type="ECO:0000256" key="4">
    <source>
        <dbReference type="ARBA" id="ARBA00038303"/>
    </source>
</evidence>
<keyword evidence="5" id="KW-0963">Cytoplasm</keyword>
<name>A0A520N1Q3_9GAMM</name>
<dbReference type="AlphaFoldDB" id="A0A520N1Q3"/>
<keyword evidence="1 5" id="KW-0489">Methyltransferase</keyword>
<dbReference type="EC" id="2.1.1.177" evidence="5"/>
<dbReference type="GO" id="GO:0070038">
    <property type="term" value="F:rRNA (pseudouridine-N3-)-methyltransferase activity"/>
    <property type="evidence" value="ECO:0007669"/>
    <property type="project" value="UniProtKB-UniRule"/>
</dbReference>
<evidence type="ECO:0000256" key="5">
    <source>
        <dbReference type="HAMAP-Rule" id="MF_00658"/>
    </source>
</evidence>
<comment type="caution">
    <text evidence="5">Lacks conserved residue(s) required for the propagation of feature annotation.</text>
</comment>
<evidence type="ECO:0000313" key="6">
    <source>
        <dbReference type="EMBL" id="RZO27394.1"/>
    </source>
</evidence>
<dbReference type="Pfam" id="PF02590">
    <property type="entry name" value="SPOUT_MTase"/>
    <property type="match status" value="1"/>
</dbReference>
<evidence type="ECO:0000256" key="2">
    <source>
        <dbReference type="ARBA" id="ARBA00022679"/>
    </source>
</evidence>
<accession>A0A520N1Q3</accession>
<evidence type="ECO:0000256" key="1">
    <source>
        <dbReference type="ARBA" id="ARBA00022603"/>
    </source>
</evidence>
<sequence>MNIKIISIANKLNSWESESINFYIKQLPHNFNVEFINLKGQQNPKISKDEALKKESELILSKISKHDYVVSWDQNGDQLNSEDLSRFILNCQQNDRKIIFLIGGSFGLSDVIKNRSNKIFSASLLTFPHRLFRLILMEQIYRAHSIITNMPYHK</sequence>
<proteinExistence type="inferred from homology"/>
<dbReference type="PIRSF" id="PIRSF004505">
    <property type="entry name" value="MT_bac"/>
    <property type="match status" value="1"/>
</dbReference>
<dbReference type="PANTHER" id="PTHR33603">
    <property type="entry name" value="METHYLTRANSFERASE"/>
    <property type="match status" value="1"/>
</dbReference>
<comment type="subunit">
    <text evidence="5">Homodimer.</text>
</comment>
<protein>
    <recommendedName>
        <fullName evidence="5">Ribosomal RNA large subunit methyltransferase H</fullName>
        <ecNumber evidence="5">2.1.1.177</ecNumber>
    </recommendedName>
    <alternativeName>
        <fullName evidence="5">23S rRNA (pseudouridine1915-N3)-methyltransferase</fullName>
    </alternativeName>
    <alternativeName>
        <fullName evidence="5">23S rRNA m3Psi1915 methyltransferase</fullName>
    </alternativeName>
    <alternativeName>
        <fullName evidence="5">rRNA (pseudouridine-N3-)-methyltransferase RlmH</fullName>
    </alternativeName>
</protein>
<feature type="binding site" evidence="5">
    <location>
        <position position="103"/>
    </location>
    <ligand>
        <name>S-adenosyl-L-methionine</name>
        <dbReference type="ChEBI" id="CHEBI:59789"/>
    </ligand>
</feature>
<evidence type="ECO:0000313" key="7">
    <source>
        <dbReference type="Proteomes" id="UP000319384"/>
    </source>
</evidence>
<dbReference type="HAMAP" id="MF_00658">
    <property type="entry name" value="23SrRNA_methyltr_H"/>
    <property type="match status" value="1"/>
</dbReference>
<dbReference type="EMBL" id="SHBH01000003">
    <property type="protein sequence ID" value="RZO27394.1"/>
    <property type="molecule type" value="Genomic_DNA"/>
</dbReference>
<reference evidence="6 7" key="1">
    <citation type="submission" date="2019-02" db="EMBL/GenBank/DDBJ databases">
        <title>Prokaryotic population dynamics and viral predation in marine succession experiment using metagenomics: the confinement effect.</title>
        <authorList>
            <person name="Haro-Moreno J.M."/>
            <person name="Rodriguez-Valera F."/>
            <person name="Lopez-Perez M."/>
        </authorList>
    </citation>
    <scope>NUCLEOTIDE SEQUENCE [LARGE SCALE GENOMIC DNA]</scope>
    <source>
        <strain evidence="6">MED-G162</strain>
    </source>
</reference>
<keyword evidence="2 5" id="KW-0808">Transferase</keyword>
<keyword evidence="5" id="KW-0698">rRNA processing</keyword>
<organism evidence="6 7">
    <name type="scientific">SAR86 cluster bacterium</name>
    <dbReference type="NCBI Taxonomy" id="2030880"/>
    <lineage>
        <taxon>Bacteria</taxon>
        <taxon>Pseudomonadati</taxon>
        <taxon>Pseudomonadota</taxon>
        <taxon>Gammaproteobacteria</taxon>
        <taxon>SAR86 cluster</taxon>
    </lineage>
</organism>
<comment type="catalytic activity">
    <reaction evidence="5">
        <text>pseudouridine(1915) in 23S rRNA + S-adenosyl-L-methionine = N(3)-methylpseudouridine(1915) in 23S rRNA + S-adenosyl-L-homocysteine + H(+)</text>
        <dbReference type="Rhea" id="RHEA:42752"/>
        <dbReference type="Rhea" id="RHEA-COMP:10221"/>
        <dbReference type="Rhea" id="RHEA-COMP:10222"/>
        <dbReference type="ChEBI" id="CHEBI:15378"/>
        <dbReference type="ChEBI" id="CHEBI:57856"/>
        <dbReference type="ChEBI" id="CHEBI:59789"/>
        <dbReference type="ChEBI" id="CHEBI:65314"/>
        <dbReference type="ChEBI" id="CHEBI:74486"/>
        <dbReference type="EC" id="2.1.1.177"/>
    </reaction>
</comment>
<comment type="subcellular location">
    <subcellularLocation>
        <location evidence="5">Cytoplasm</location>
    </subcellularLocation>
</comment>